<sequence>MSEKLEMEKTYGEKELLANPDLVRIREKKGLLAKEIGDMPFYNLMMDFYNELLKKYSRNELQSYGAFHILIDSGVNFGEMKTDLPGDDSVEKFLDEQLAKIGKKEEKEK</sequence>
<dbReference type="AlphaFoldDB" id="A0A2H0UVZ1"/>
<dbReference type="EMBL" id="PFAV01000062">
    <property type="protein sequence ID" value="PIR91002.1"/>
    <property type="molecule type" value="Genomic_DNA"/>
</dbReference>
<evidence type="ECO:0000313" key="1">
    <source>
        <dbReference type="EMBL" id="PIR91002.1"/>
    </source>
</evidence>
<organism evidence="1 2">
    <name type="scientific">bacterium (Candidatus Gribaldobacteria) CG10_big_fil_rev_8_21_14_0_10_41_12</name>
    <dbReference type="NCBI Taxonomy" id="2014277"/>
    <lineage>
        <taxon>Bacteria</taxon>
        <taxon>Candidatus Gribaldobacteria</taxon>
    </lineage>
</organism>
<protein>
    <submittedName>
        <fullName evidence="1">Uncharacterized protein</fullName>
    </submittedName>
</protein>
<name>A0A2H0UVZ1_9BACT</name>
<gene>
    <name evidence="1" type="ORF">COU03_03385</name>
</gene>
<comment type="caution">
    <text evidence="1">The sequence shown here is derived from an EMBL/GenBank/DDBJ whole genome shotgun (WGS) entry which is preliminary data.</text>
</comment>
<reference evidence="2" key="1">
    <citation type="submission" date="2017-09" db="EMBL/GenBank/DDBJ databases">
        <title>Depth-based differentiation of microbial function through sediment-hosted aquifers and enrichment of novel symbionts in the deep terrestrial subsurface.</title>
        <authorList>
            <person name="Probst A.J."/>
            <person name="Ladd B."/>
            <person name="Jarett J.K."/>
            <person name="Geller-Mcgrath D.E."/>
            <person name="Sieber C.M.K."/>
            <person name="Emerson J.B."/>
            <person name="Anantharaman K."/>
            <person name="Thomas B.C."/>
            <person name="Malmstrom R."/>
            <person name="Stieglmeier M."/>
            <person name="Klingl A."/>
            <person name="Woyke T."/>
            <person name="Ryan C.M."/>
            <person name="Banfield J.F."/>
        </authorList>
    </citation>
    <scope>NUCLEOTIDE SEQUENCE [LARGE SCALE GENOMIC DNA]</scope>
</reference>
<proteinExistence type="predicted"/>
<accession>A0A2H0UVZ1</accession>
<evidence type="ECO:0000313" key="2">
    <source>
        <dbReference type="Proteomes" id="UP000228906"/>
    </source>
</evidence>
<dbReference type="Proteomes" id="UP000228906">
    <property type="component" value="Unassembled WGS sequence"/>
</dbReference>